<evidence type="ECO:0000313" key="3">
    <source>
        <dbReference type="Proteomes" id="UP000177798"/>
    </source>
</evidence>
<dbReference type="EMBL" id="CP017828">
    <property type="protein sequence ID" value="APA15686.1"/>
    <property type="molecule type" value="Genomic_DNA"/>
</dbReference>
<evidence type="ECO:0000313" key="2">
    <source>
        <dbReference type="EMBL" id="APA15686.1"/>
    </source>
</evidence>
<feature type="region of interest" description="Disordered" evidence="1">
    <location>
        <begin position="309"/>
        <end position="337"/>
    </location>
</feature>
<dbReference type="Proteomes" id="UP000177798">
    <property type="component" value="Chromosome 15"/>
</dbReference>
<name>A0A1D9QL80_SCLS1</name>
<dbReference type="OrthoDB" id="3539582at2759"/>
<accession>A0A1D9QL80</accession>
<evidence type="ECO:0000256" key="1">
    <source>
        <dbReference type="SAM" id="MobiDB-lite"/>
    </source>
</evidence>
<reference evidence="3" key="1">
    <citation type="journal article" date="2017" name="Genome Biol. Evol.">
        <title>The complete genome sequence of the phytopathogenic fungus Sclerotinia sclerotiorum reveals insights into the genome architecture of broad host range pathogens.</title>
        <authorList>
            <person name="Derbyshire M."/>
            <person name="Denton-Giles M."/>
            <person name="Hegedus D."/>
            <person name="Seifbarghy S."/>
            <person name="Rollins J."/>
            <person name="van Kan J."/>
            <person name="Seidl M.F."/>
            <person name="Faino L."/>
            <person name="Mbengue M."/>
            <person name="Navaud O."/>
            <person name="Raffaele S."/>
            <person name="Hammond-Kosack K."/>
            <person name="Heard S."/>
            <person name="Oliver R."/>
        </authorList>
    </citation>
    <scope>NUCLEOTIDE SEQUENCE [LARGE SCALE GENOMIC DNA]</scope>
    <source>
        <strain evidence="3">ATCC 18683 / 1980 / Ss-1</strain>
    </source>
</reference>
<proteinExistence type="predicted"/>
<feature type="compositionally biased region" description="Basic and acidic residues" evidence="1">
    <location>
        <begin position="309"/>
        <end position="320"/>
    </location>
</feature>
<protein>
    <submittedName>
        <fullName evidence="2">Uncharacterized protein</fullName>
    </submittedName>
</protein>
<sequence length="401" mass="46482">MQSPRIVEREPIGNLIQDDRDFKATYAYVLAARGADEDDHPAAWEDQILIPAGTHDQTSKVQRPTQNQKLISAGKSVPRPAYTPVLKHIVHNLKLKGWVPGIRRHNSVIDPIDEETGLTIPTLNMARAIYFRWHSIGELGRIIIAPPVIARIRRGDPELGDYMDNMEYYERKIELEFLGRARDITSNMVLANIHTDDFKERCRSNFGHLRLAMLFYNLVTDDQLYFIFRTFWLAVDFSFIQCSDKLPDSPTDEDKYRRHLRKFTKLKFAHFAAYYFEQCLQQKTSYRHDSTQPSRAERQVFASGIRRDMGKEGESSKSQENENDPFAGPPEVGIHEDPLATPRAEHREIVWFNPDEARDRWARGAINVIKYWEEPPFSLFIWNADMLPATGNFWEGGGLTW</sequence>
<dbReference type="VEuPathDB" id="FungiDB:sscle_15g104560"/>
<dbReference type="AlphaFoldDB" id="A0A1D9QL80"/>
<gene>
    <name evidence="2" type="ORF">sscle_15g104560</name>
</gene>
<organism evidence="2 3">
    <name type="scientific">Sclerotinia sclerotiorum (strain ATCC 18683 / 1980 / Ss-1)</name>
    <name type="common">White mold</name>
    <name type="synonym">Whetzelinia sclerotiorum</name>
    <dbReference type="NCBI Taxonomy" id="665079"/>
    <lineage>
        <taxon>Eukaryota</taxon>
        <taxon>Fungi</taxon>
        <taxon>Dikarya</taxon>
        <taxon>Ascomycota</taxon>
        <taxon>Pezizomycotina</taxon>
        <taxon>Leotiomycetes</taxon>
        <taxon>Helotiales</taxon>
        <taxon>Sclerotiniaceae</taxon>
        <taxon>Sclerotinia</taxon>
    </lineage>
</organism>